<proteinExistence type="predicted"/>
<gene>
    <name evidence="2" type="ORF">M438DRAFT_340424</name>
</gene>
<evidence type="ECO:0000313" key="3">
    <source>
        <dbReference type="Proteomes" id="UP000030706"/>
    </source>
</evidence>
<feature type="compositionally biased region" description="Basic and acidic residues" evidence="1">
    <location>
        <begin position="75"/>
        <end position="91"/>
    </location>
</feature>
<accession>A0A074WZV2</accession>
<dbReference type="Proteomes" id="UP000030706">
    <property type="component" value="Unassembled WGS sequence"/>
</dbReference>
<sequence length="200" mass="22029">MAYWPNGILSQWHRDRAPSFAPIACEPRVSSNSLPTMTLALLCLVLRSLRVIAQPGVTQKKGAIGGKKMPATTTKNEDGTEKKDSQEEAQTRHYQLPGVQKQTHSDRPIPETAMCIMNDFTKGSSFLAYITTSSRRSGPRSLPLSPPRVHVPLIRKPGSSTLMSRPPHTLRALRTSVLVALPHSRQSSPAHLDDLRHGVE</sequence>
<name>A0A074WZV2_AURPU</name>
<keyword evidence="3" id="KW-1185">Reference proteome</keyword>
<dbReference type="GeneID" id="40746628"/>
<protein>
    <submittedName>
        <fullName evidence="2">Uncharacterized protein</fullName>
    </submittedName>
</protein>
<dbReference type="AlphaFoldDB" id="A0A074WZV2"/>
<dbReference type="EMBL" id="KL585016">
    <property type="protein sequence ID" value="KEQ78673.1"/>
    <property type="molecule type" value="Genomic_DNA"/>
</dbReference>
<reference evidence="2 3" key="1">
    <citation type="journal article" date="2014" name="BMC Genomics">
        <title>Genome sequencing of four Aureobasidium pullulans varieties: biotechnological potential, stress tolerance, and description of new species.</title>
        <authorList>
            <person name="Gostin Ar C."/>
            <person name="Ohm R.A."/>
            <person name="Kogej T."/>
            <person name="Sonjak S."/>
            <person name="Turk M."/>
            <person name="Zajc J."/>
            <person name="Zalar P."/>
            <person name="Grube M."/>
            <person name="Sun H."/>
            <person name="Han J."/>
            <person name="Sharma A."/>
            <person name="Chiniquy J."/>
            <person name="Ngan C.Y."/>
            <person name="Lipzen A."/>
            <person name="Barry K."/>
            <person name="Grigoriev I.V."/>
            <person name="Gunde-Cimerman N."/>
        </authorList>
    </citation>
    <scope>NUCLEOTIDE SEQUENCE [LARGE SCALE GENOMIC DNA]</scope>
    <source>
        <strain evidence="2 3">EXF-150</strain>
    </source>
</reference>
<organism evidence="2 3">
    <name type="scientific">Aureobasidium pullulans EXF-150</name>
    <dbReference type="NCBI Taxonomy" id="1043002"/>
    <lineage>
        <taxon>Eukaryota</taxon>
        <taxon>Fungi</taxon>
        <taxon>Dikarya</taxon>
        <taxon>Ascomycota</taxon>
        <taxon>Pezizomycotina</taxon>
        <taxon>Dothideomycetes</taxon>
        <taxon>Dothideomycetidae</taxon>
        <taxon>Dothideales</taxon>
        <taxon>Saccotheciaceae</taxon>
        <taxon>Aureobasidium</taxon>
    </lineage>
</organism>
<evidence type="ECO:0000313" key="2">
    <source>
        <dbReference type="EMBL" id="KEQ78673.1"/>
    </source>
</evidence>
<feature type="region of interest" description="Disordered" evidence="1">
    <location>
        <begin position="59"/>
        <end position="106"/>
    </location>
</feature>
<evidence type="ECO:0000256" key="1">
    <source>
        <dbReference type="SAM" id="MobiDB-lite"/>
    </source>
</evidence>
<dbReference type="RefSeq" id="XP_029754860.1">
    <property type="nucleotide sequence ID" value="XM_029904322.1"/>
</dbReference>
<dbReference type="HOGENOM" id="CLU_1366003_0_0_1"/>